<feature type="transmembrane region" description="Helical" evidence="1">
    <location>
        <begin position="181"/>
        <end position="205"/>
    </location>
</feature>
<evidence type="ECO:0000313" key="2">
    <source>
        <dbReference type="EMBL" id="OAY63602.1"/>
    </source>
</evidence>
<keyword evidence="1" id="KW-0812">Transmembrane</keyword>
<protein>
    <submittedName>
        <fullName evidence="2">Uncharacterized protein</fullName>
    </submittedName>
</protein>
<comment type="caution">
    <text evidence="2">The sequence shown here is derived from an EMBL/GenBank/DDBJ whole genome shotgun (WGS) entry which is preliminary data.</text>
</comment>
<dbReference type="Proteomes" id="UP000092600">
    <property type="component" value="Unassembled WGS sequence"/>
</dbReference>
<evidence type="ECO:0000313" key="3">
    <source>
        <dbReference type="Proteomes" id="UP000092600"/>
    </source>
</evidence>
<dbReference type="EMBL" id="LSRQ01008336">
    <property type="protein sequence ID" value="OAY63602.1"/>
    <property type="molecule type" value="Genomic_DNA"/>
</dbReference>
<name>A0A199UFG0_ANACO</name>
<sequence>MEDRTSLDSEEGLGLDRRVVGDDISLFGRFGASAAVIGECYLTCEHPSTRHLPRRRGCYCRHHAIYAANVMSPAKSVVSVFSPVLTPRVLYDPIRLVSEPEDRKSSGPVTDEKHAMRPAANEISHDLILIKRYVCEVCDANGDLVFVELALPLLSSVRVRSLLFQSTRLHQVAVGVRHEPAVAPVVALVFLHSIALNYIYTYVGIRIRRRSDGKRKRETWDYCMVTVNELLLAEAQELPSCCKVRAFHRSCSRGEALHVRLRRGRVPVPLPLPRPEAREPRLELVLGEVGEGRDPVLRGGVQDLVLRRADHVPREHPQPVSVLRPVPVLLPVPPHERLELRLRAP</sequence>
<reference evidence="2 3" key="1">
    <citation type="journal article" date="2016" name="DNA Res.">
        <title>The draft genome of MD-2 pineapple using hybrid error correction of long reads.</title>
        <authorList>
            <person name="Redwan R.M."/>
            <person name="Saidin A."/>
            <person name="Kumar S.V."/>
        </authorList>
    </citation>
    <scope>NUCLEOTIDE SEQUENCE [LARGE SCALE GENOMIC DNA]</scope>
    <source>
        <strain evidence="3">cv. MD2</strain>
        <tissue evidence="2">Leaf</tissue>
    </source>
</reference>
<dbReference type="AlphaFoldDB" id="A0A199UFG0"/>
<organism evidence="2 3">
    <name type="scientific">Ananas comosus</name>
    <name type="common">Pineapple</name>
    <name type="synonym">Ananas ananas</name>
    <dbReference type="NCBI Taxonomy" id="4615"/>
    <lineage>
        <taxon>Eukaryota</taxon>
        <taxon>Viridiplantae</taxon>
        <taxon>Streptophyta</taxon>
        <taxon>Embryophyta</taxon>
        <taxon>Tracheophyta</taxon>
        <taxon>Spermatophyta</taxon>
        <taxon>Magnoliopsida</taxon>
        <taxon>Liliopsida</taxon>
        <taxon>Poales</taxon>
        <taxon>Bromeliaceae</taxon>
        <taxon>Bromelioideae</taxon>
        <taxon>Ananas</taxon>
    </lineage>
</organism>
<accession>A0A199UFG0</accession>
<proteinExistence type="predicted"/>
<keyword evidence="1" id="KW-1133">Transmembrane helix</keyword>
<evidence type="ECO:0000256" key="1">
    <source>
        <dbReference type="SAM" id="Phobius"/>
    </source>
</evidence>
<keyword evidence="1" id="KW-0472">Membrane</keyword>
<gene>
    <name evidence="2" type="ORF">ACMD2_06644</name>
</gene>